<organism evidence="1">
    <name type="scientific">marine metagenome</name>
    <dbReference type="NCBI Taxonomy" id="408172"/>
    <lineage>
        <taxon>unclassified sequences</taxon>
        <taxon>metagenomes</taxon>
        <taxon>ecological metagenomes</taxon>
    </lineage>
</organism>
<reference evidence="1" key="1">
    <citation type="submission" date="2018-05" db="EMBL/GenBank/DDBJ databases">
        <authorList>
            <person name="Lanie J.A."/>
            <person name="Ng W.-L."/>
            <person name="Kazmierczak K.M."/>
            <person name="Andrzejewski T.M."/>
            <person name="Davidsen T.M."/>
            <person name="Wayne K.J."/>
            <person name="Tettelin H."/>
            <person name="Glass J.I."/>
            <person name="Rusch D."/>
            <person name="Podicherti R."/>
            <person name="Tsui H.-C.T."/>
            <person name="Winkler M.E."/>
        </authorList>
    </citation>
    <scope>NUCLEOTIDE SEQUENCE</scope>
</reference>
<evidence type="ECO:0008006" key="2">
    <source>
        <dbReference type="Google" id="ProtNLM"/>
    </source>
</evidence>
<sequence>MQANRFNIRTPPGSDWYELTQEEVLEPDIPIVDPHHHLWRIPGLDYLLENLQNDTQSGHDVRKTVFVECSASYRDTGPDHLKPVGETEFVAEIAEKSKED</sequence>
<protein>
    <recommendedName>
        <fullName evidence="2">Amidohydrolase-related domain-containing protein</fullName>
    </recommendedName>
</protein>
<accession>A0A382EXC8</accession>
<dbReference type="AlphaFoldDB" id="A0A382EXC8"/>
<proteinExistence type="predicted"/>
<name>A0A382EXC8_9ZZZZ</name>
<gene>
    <name evidence="1" type="ORF">METZ01_LOCUS207487</name>
</gene>
<feature type="non-terminal residue" evidence="1">
    <location>
        <position position="100"/>
    </location>
</feature>
<dbReference type="Gene3D" id="3.20.20.140">
    <property type="entry name" value="Metal-dependent hydrolases"/>
    <property type="match status" value="1"/>
</dbReference>
<evidence type="ECO:0000313" key="1">
    <source>
        <dbReference type="EMBL" id="SVB54633.1"/>
    </source>
</evidence>
<dbReference type="EMBL" id="UINC01046514">
    <property type="protein sequence ID" value="SVB54633.1"/>
    <property type="molecule type" value="Genomic_DNA"/>
</dbReference>